<dbReference type="SUPFAM" id="SSF56601">
    <property type="entry name" value="beta-lactamase/transpeptidase-like"/>
    <property type="match status" value="1"/>
</dbReference>
<comment type="caution">
    <text evidence="3">The sequence shown here is derived from an EMBL/GenBank/DDBJ whole genome shotgun (WGS) entry which is preliminary data.</text>
</comment>
<evidence type="ECO:0000259" key="2">
    <source>
        <dbReference type="Pfam" id="PF00144"/>
    </source>
</evidence>
<dbReference type="PANTHER" id="PTHR43319:SF3">
    <property type="entry name" value="BETA-LACTAMASE-RELATED DOMAIN-CONTAINING PROTEIN"/>
    <property type="match status" value="1"/>
</dbReference>
<dbReference type="InterPro" id="IPR012338">
    <property type="entry name" value="Beta-lactam/transpept-like"/>
</dbReference>
<organism evidence="3 4">
    <name type="scientific">Micromonospora pisi</name>
    <dbReference type="NCBI Taxonomy" id="589240"/>
    <lineage>
        <taxon>Bacteria</taxon>
        <taxon>Bacillati</taxon>
        <taxon>Actinomycetota</taxon>
        <taxon>Actinomycetes</taxon>
        <taxon>Micromonosporales</taxon>
        <taxon>Micromonosporaceae</taxon>
        <taxon>Micromonospora</taxon>
    </lineage>
</organism>
<name>A0A495JJB3_9ACTN</name>
<feature type="region of interest" description="Disordered" evidence="1">
    <location>
        <begin position="35"/>
        <end position="57"/>
    </location>
</feature>
<dbReference type="PANTHER" id="PTHR43319">
    <property type="entry name" value="BETA-LACTAMASE-RELATED"/>
    <property type="match status" value="1"/>
</dbReference>
<dbReference type="InterPro" id="IPR052907">
    <property type="entry name" value="Beta-lactamase/esterase"/>
</dbReference>
<feature type="domain" description="Beta-lactamase-related" evidence="2">
    <location>
        <begin position="64"/>
        <end position="384"/>
    </location>
</feature>
<dbReference type="Proteomes" id="UP000277671">
    <property type="component" value="Unassembled WGS sequence"/>
</dbReference>
<reference evidence="3 4" key="1">
    <citation type="submission" date="2018-10" db="EMBL/GenBank/DDBJ databases">
        <title>Sequencing the genomes of 1000 actinobacteria strains.</title>
        <authorList>
            <person name="Klenk H.-P."/>
        </authorList>
    </citation>
    <scope>NUCLEOTIDE SEQUENCE [LARGE SCALE GENOMIC DNA]</scope>
    <source>
        <strain evidence="3 4">DSM 45175</strain>
    </source>
</reference>
<evidence type="ECO:0000256" key="1">
    <source>
        <dbReference type="SAM" id="MobiDB-lite"/>
    </source>
</evidence>
<dbReference type="Pfam" id="PF00144">
    <property type="entry name" value="Beta-lactamase"/>
    <property type="match status" value="1"/>
</dbReference>
<keyword evidence="4" id="KW-1185">Reference proteome</keyword>
<dbReference type="InterPro" id="IPR001466">
    <property type="entry name" value="Beta-lactam-related"/>
</dbReference>
<sequence>MCRVSADRVREDRVVGDWDRRFVAVRDAFAALLGDERPPDPRPLPGTTDELPGGATAGTGAVAETGASLAVWHRGRPVLDLYGGWRDSARTREWSPDTLVNVYSVGKPVAALCVLLLVEQGRIGLDDPVARHWPGFRAEATVRHVLSHTAGLPVFPVPRPERDLDNWALLTGDLAAAEPLWAPGTVAAEHALTYGHLLGELVRRVDGRTIGRFLADEIAGPWRLDLHFGLAPIDQARCADLGYGDPDWPVTILGTPGSLRARALGNPAGCLDLAVLNGARWRGAEVPAVNLHATAAGLARLYAGLLAGGELDGVRLFGADLVAEATRAQFTGADLLLERPVRWTLGMQVEEDGSWGMGGIGGSAAWADPVRDYTFAYATRHLAGFDRVEHLVDVLHTCLDG</sequence>
<evidence type="ECO:0000313" key="4">
    <source>
        <dbReference type="Proteomes" id="UP000277671"/>
    </source>
</evidence>
<proteinExistence type="predicted"/>
<dbReference type="AlphaFoldDB" id="A0A495JJB3"/>
<dbReference type="EMBL" id="RBKT01000001">
    <property type="protein sequence ID" value="RKR89023.1"/>
    <property type="molecule type" value="Genomic_DNA"/>
</dbReference>
<evidence type="ECO:0000313" key="3">
    <source>
        <dbReference type="EMBL" id="RKR89023.1"/>
    </source>
</evidence>
<gene>
    <name evidence="3" type="ORF">BDK92_3357</name>
</gene>
<accession>A0A495JJB3</accession>
<protein>
    <submittedName>
        <fullName evidence="3">CubicO group peptidase (Beta-lactamase class C family)</fullName>
    </submittedName>
</protein>
<dbReference type="Gene3D" id="3.40.710.10">
    <property type="entry name" value="DD-peptidase/beta-lactamase superfamily"/>
    <property type="match status" value="1"/>
</dbReference>